<reference evidence="1" key="1">
    <citation type="journal article" date="2020" name="Stud. Mycol.">
        <title>101 Dothideomycetes genomes: a test case for predicting lifestyles and emergence of pathogens.</title>
        <authorList>
            <person name="Haridas S."/>
            <person name="Albert R."/>
            <person name="Binder M."/>
            <person name="Bloem J."/>
            <person name="Labutti K."/>
            <person name="Salamov A."/>
            <person name="Andreopoulos B."/>
            <person name="Baker S."/>
            <person name="Barry K."/>
            <person name="Bills G."/>
            <person name="Bluhm B."/>
            <person name="Cannon C."/>
            <person name="Castanera R."/>
            <person name="Culley D."/>
            <person name="Daum C."/>
            <person name="Ezra D."/>
            <person name="Gonzalez J."/>
            <person name="Henrissat B."/>
            <person name="Kuo A."/>
            <person name="Liang C."/>
            <person name="Lipzen A."/>
            <person name="Lutzoni F."/>
            <person name="Magnuson J."/>
            <person name="Mondo S."/>
            <person name="Nolan M."/>
            <person name="Ohm R."/>
            <person name="Pangilinan J."/>
            <person name="Park H.-J."/>
            <person name="Ramirez L."/>
            <person name="Alfaro M."/>
            <person name="Sun H."/>
            <person name="Tritt A."/>
            <person name="Yoshinaga Y."/>
            <person name="Zwiers L.-H."/>
            <person name="Turgeon B."/>
            <person name="Goodwin S."/>
            <person name="Spatafora J."/>
            <person name="Crous P."/>
            <person name="Grigoriev I."/>
        </authorList>
    </citation>
    <scope>NUCLEOTIDE SEQUENCE</scope>
    <source>
        <strain evidence="1">CBS 207.26</strain>
    </source>
</reference>
<keyword evidence="2" id="KW-1185">Reference proteome</keyword>
<evidence type="ECO:0000313" key="1">
    <source>
        <dbReference type="EMBL" id="KAF2182646.1"/>
    </source>
</evidence>
<organism evidence="1 2">
    <name type="scientific">Zopfia rhizophila CBS 207.26</name>
    <dbReference type="NCBI Taxonomy" id="1314779"/>
    <lineage>
        <taxon>Eukaryota</taxon>
        <taxon>Fungi</taxon>
        <taxon>Dikarya</taxon>
        <taxon>Ascomycota</taxon>
        <taxon>Pezizomycotina</taxon>
        <taxon>Dothideomycetes</taxon>
        <taxon>Dothideomycetes incertae sedis</taxon>
        <taxon>Zopfiaceae</taxon>
        <taxon>Zopfia</taxon>
    </lineage>
</organism>
<dbReference type="AlphaFoldDB" id="A0A6A6DYD8"/>
<gene>
    <name evidence="1" type="ORF">K469DRAFT_752107</name>
</gene>
<dbReference type="Proteomes" id="UP000800200">
    <property type="component" value="Unassembled WGS sequence"/>
</dbReference>
<evidence type="ECO:0000313" key="2">
    <source>
        <dbReference type="Proteomes" id="UP000800200"/>
    </source>
</evidence>
<name>A0A6A6DYD8_9PEZI</name>
<accession>A0A6A6DYD8</accession>
<dbReference type="EMBL" id="ML994647">
    <property type="protein sequence ID" value="KAF2182646.1"/>
    <property type="molecule type" value="Genomic_DNA"/>
</dbReference>
<proteinExistence type="predicted"/>
<sequence length="188" mass="22019">MPFELANRYSHKHLIVQPADLRLSPPEVPNLIYSRLYDKYNEERALLTELRNLRQRKLQRLREQAWRRKELEEITETTTQLQANIAIHELEGSSTINAQDRRRSTKALNKMYRMRKASVLHKLHEIGELCGANVFVQIERNSKVSQYKYSQRKTFPLTSEEIAQIDPSAEIKTAADYSSKQNTPPVKQ</sequence>
<protein>
    <submittedName>
        <fullName evidence="1">Uncharacterized protein</fullName>
    </submittedName>
</protein>